<protein>
    <submittedName>
        <fullName evidence="1">Uncharacterized protein</fullName>
    </submittedName>
</protein>
<proteinExistence type="predicted"/>
<evidence type="ECO:0000313" key="2">
    <source>
        <dbReference type="Proteomes" id="UP001302806"/>
    </source>
</evidence>
<dbReference type="Proteomes" id="UP001302806">
    <property type="component" value="Chromosome"/>
</dbReference>
<name>A0ABY9XVP7_9FLAO</name>
<evidence type="ECO:0000313" key="1">
    <source>
        <dbReference type="EMBL" id="WNH10033.1"/>
    </source>
</evidence>
<gene>
    <name evidence="1" type="ORF">RHP51_04870</name>
</gene>
<reference evidence="1 2" key="1">
    <citation type="submission" date="2023-09" db="EMBL/GenBank/DDBJ databases">
        <title>Thalassobella suaedae gen. nov., sp. nov., a marine bacterium of the family Flavobacteriaceae isolated from a halophyte Suaeda japonica.</title>
        <authorList>
            <person name="Lee S.Y."/>
            <person name="Hwang C.Y."/>
        </authorList>
    </citation>
    <scope>NUCLEOTIDE SEQUENCE [LARGE SCALE GENOMIC DNA]</scope>
    <source>
        <strain evidence="1 2">HL-DH14</strain>
    </source>
</reference>
<organism evidence="1 2">
    <name type="scientific">Thalassobellus suaedae</name>
    <dbReference type="NCBI Taxonomy" id="3074124"/>
    <lineage>
        <taxon>Bacteria</taxon>
        <taxon>Pseudomonadati</taxon>
        <taxon>Bacteroidota</taxon>
        <taxon>Flavobacteriia</taxon>
        <taxon>Flavobacteriales</taxon>
        <taxon>Flavobacteriaceae</taxon>
        <taxon>Thalassobellus</taxon>
    </lineage>
</organism>
<accession>A0ABY9XVP7</accession>
<dbReference type="EMBL" id="CP134537">
    <property type="protein sequence ID" value="WNH10033.1"/>
    <property type="molecule type" value="Genomic_DNA"/>
</dbReference>
<sequence>MEFDWSGDAYKLQYNEEMISKLKNLIIADVTHRFSEPEKMAEWLHNNYEEIALNNGWKTQDDCQVPFLELPKENKETMIELCDRFINGG</sequence>
<dbReference type="RefSeq" id="WP_415866382.1">
    <property type="nucleotide sequence ID" value="NZ_CP134537.1"/>
</dbReference>